<dbReference type="eggNOG" id="COG0803">
    <property type="taxonomic scope" value="Bacteria"/>
</dbReference>
<dbReference type="RefSeq" id="WP_015923554.1">
    <property type="nucleotide sequence ID" value="NC_011899.1"/>
</dbReference>
<evidence type="ECO:0000256" key="4">
    <source>
        <dbReference type="RuleBase" id="RU003512"/>
    </source>
</evidence>
<dbReference type="GO" id="GO:0007155">
    <property type="term" value="P:cell adhesion"/>
    <property type="evidence" value="ECO:0007669"/>
    <property type="project" value="InterPro"/>
</dbReference>
<protein>
    <submittedName>
        <fullName evidence="5">Periplasmic solute binding protein</fullName>
    </submittedName>
</protein>
<proteinExistence type="inferred from homology"/>
<evidence type="ECO:0000313" key="5">
    <source>
        <dbReference type="EMBL" id="ACL70584.1"/>
    </source>
</evidence>
<sequence>MKKIYILVFLVIIFFPVLFIGLKGDERSGVVSDKLKVITSVNILEDFVKEIGGEKVEVESLITGLETPHTFSMSPGDRKKLMEADMIVTIGMGLEVWIDDILKEIASEKIIVTTSRVPGIKVIGGSVDDEHGHDNHNHGNPHIWLNPDNARLMITAIKDSLIKADPVNKEYYTKNYKYYLSELNTEILELKNRVARLDDRRVFSYAAAFPYLLDYFGFETPLPSRVVPGQDISAREITSLIKQLKKEDIEVIIEARQSGSKIAETLARETGGKVVYLTPLLIPEIIPETGSYKGLIRYNIETIINVLK</sequence>
<dbReference type="PRINTS" id="PR00691">
    <property type="entry name" value="ADHESINB"/>
</dbReference>
<dbReference type="PRINTS" id="PR00690">
    <property type="entry name" value="ADHESNFAMILY"/>
</dbReference>
<name>B8CZ65_HALOH</name>
<dbReference type="GO" id="GO:0046872">
    <property type="term" value="F:metal ion binding"/>
    <property type="evidence" value="ECO:0007669"/>
    <property type="project" value="InterPro"/>
</dbReference>
<dbReference type="EMBL" id="CP001098">
    <property type="protein sequence ID" value="ACL70584.1"/>
    <property type="molecule type" value="Genomic_DNA"/>
</dbReference>
<keyword evidence="6" id="KW-1185">Reference proteome</keyword>
<evidence type="ECO:0000256" key="3">
    <source>
        <dbReference type="ARBA" id="ARBA00022729"/>
    </source>
</evidence>
<dbReference type="PANTHER" id="PTHR42953">
    <property type="entry name" value="HIGH-AFFINITY ZINC UPTAKE SYSTEM PROTEIN ZNUA-RELATED"/>
    <property type="match status" value="1"/>
</dbReference>
<dbReference type="SUPFAM" id="SSF53807">
    <property type="entry name" value="Helical backbone' metal receptor"/>
    <property type="match status" value="1"/>
</dbReference>
<gene>
    <name evidence="5" type="ordered locus">Hore_18350</name>
</gene>
<dbReference type="GO" id="GO:0030001">
    <property type="term" value="P:metal ion transport"/>
    <property type="evidence" value="ECO:0007669"/>
    <property type="project" value="InterPro"/>
</dbReference>
<dbReference type="InterPro" id="IPR006127">
    <property type="entry name" value="ZnuA-like"/>
</dbReference>
<evidence type="ECO:0000256" key="2">
    <source>
        <dbReference type="ARBA" id="ARBA00022448"/>
    </source>
</evidence>
<dbReference type="PANTHER" id="PTHR42953:SF3">
    <property type="entry name" value="HIGH-AFFINITY ZINC UPTAKE SYSTEM PROTEIN ZNUA"/>
    <property type="match status" value="1"/>
</dbReference>
<dbReference type="InterPro" id="IPR006128">
    <property type="entry name" value="Lipoprotein_PsaA-like"/>
</dbReference>
<dbReference type="HOGENOM" id="CLU_016838_1_0_9"/>
<dbReference type="Pfam" id="PF01297">
    <property type="entry name" value="ZnuA"/>
    <property type="match status" value="1"/>
</dbReference>
<reference evidence="5 6" key="1">
    <citation type="journal article" date="2009" name="PLoS ONE">
        <title>Genome analysis of the anaerobic thermohalophilic bacterium Halothermothrix orenii.</title>
        <authorList>
            <person name="Mavromatis K."/>
            <person name="Ivanova N."/>
            <person name="Anderson I."/>
            <person name="Lykidis A."/>
            <person name="Hooper S.D."/>
            <person name="Sun H."/>
            <person name="Kunin V."/>
            <person name="Lapidus A."/>
            <person name="Hugenholtz P."/>
            <person name="Patel B."/>
            <person name="Kyrpides N.C."/>
        </authorList>
    </citation>
    <scope>NUCLEOTIDE SEQUENCE [LARGE SCALE GENOMIC DNA]</scope>
    <source>
        <strain evidence="6">H 168 / OCM 544 / DSM 9562</strain>
    </source>
</reference>
<comment type="similarity">
    <text evidence="1 4">Belongs to the bacterial solute-binding protein 9 family.</text>
</comment>
<dbReference type="Gene3D" id="3.40.50.1980">
    <property type="entry name" value="Nitrogenase molybdenum iron protein domain"/>
    <property type="match status" value="2"/>
</dbReference>
<dbReference type="STRING" id="373903.Hore_18350"/>
<organism evidence="5 6">
    <name type="scientific">Halothermothrix orenii (strain H 168 / OCM 544 / DSM 9562)</name>
    <dbReference type="NCBI Taxonomy" id="373903"/>
    <lineage>
        <taxon>Bacteria</taxon>
        <taxon>Bacillati</taxon>
        <taxon>Bacillota</taxon>
        <taxon>Clostridia</taxon>
        <taxon>Halanaerobiales</taxon>
        <taxon>Halothermotrichaceae</taxon>
        <taxon>Halothermothrix</taxon>
    </lineage>
</organism>
<evidence type="ECO:0000256" key="1">
    <source>
        <dbReference type="ARBA" id="ARBA00011028"/>
    </source>
</evidence>
<keyword evidence="3" id="KW-0732">Signal</keyword>
<dbReference type="KEGG" id="hor:Hore_18350"/>
<dbReference type="InterPro" id="IPR006129">
    <property type="entry name" value="AdhesinB"/>
</dbReference>
<keyword evidence="2 4" id="KW-0813">Transport</keyword>
<dbReference type="Proteomes" id="UP000000719">
    <property type="component" value="Chromosome"/>
</dbReference>
<dbReference type="InterPro" id="IPR050492">
    <property type="entry name" value="Bact_metal-bind_prot9"/>
</dbReference>
<dbReference type="AlphaFoldDB" id="B8CZ65"/>
<evidence type="ECO:0000313" key="6">
    <source>
        <dbReference type="Proteomes" id="UP000000719"/>
    </source>
</evidence>
<accession>B8CZ65</accession>